<name>A0A6L3ASC5_AZOBR</name>
<dbReference type="GO" id="GO:0008168">
    <property type="term" value="F:methyltransferase activity"/>
    <property type="evidence" value="ECO:0007669"/>
    <property type="project" value="UniProtKB-KW"/>
</dbReference>
<sequence length="412" mass="45185">MADTFRCRSCGAPVSHGFVDLGETPLANSYVRPENLGKPEARFPLRAAVCGSCFLVQLDHNVPAEHIFDSEYAYFSSYSESWLAHAKRYSEHVIPRFGLGPQSLVMEVASNDGYLLRNFVEAGIPVLGIEPTSNTAEAAEKVGVRTRVCFFHTETGRQLAAEGLQADLIAANNVMAHVPDLADFVGGFAHALKPEGVLTVEFPHLLNLIEQVQFDTIYHEHYSYLSLLSVEAALGRVGIRVFDVQQLPTHGGSLRVFACREGASHAATEGLALVRRLEAEAGFATLDAYTRFGERAAACREGFRRFLAEAKAEGKVIAAYGAAAKGNTFLNYCGTTADDIAYVVDRNPHKQGRYLPGSLLPILGPEHIAETKPDYLVILPWNLRDEIMGQMANIREWGGRFVTAVPEIRVFD</sequence>
<dbReference type="Pfam" id="PF08484">
    <property type="entry name" value="Methyltransf_14"/>
    <property type="match status" value="1"/>
</dbReference>
<dbReference type="Proteomes" id="UP000476837">
    <property type="component" value="Unassembled WGS sequence"/>
</dbReference>
<dbReference type="SUPFAM" id="SSF53335">
    <property type="entry name" value="S-adenosyl-L-methionine-dependent methyltransferases"/>
    <property type="match status" value="1"/>
</dbReference>
<dbReference type="Pfam" id="PF13489">
    <property type="entry name" value="Methyltransf_23"/>
    <property type="match status" value="1"/>
</dbReference>
<dbReference type="RefSeq" id="WP_149168091.1">
    <property type="nucleotide sequence ID" value="NZ_QOKV01000037.1"/>
</dbReference>
<protein>
    <submittedName>
        <fullName evidence="3">Class I SAM-dependent methyltransferase</fullName>
    </submittedName>
</protein>
<proteinExistence type="predicted"/>
<evidence type="ECO:0000259" key="1">
    <source>
        <dbReference type="Pfam" id="PF08421"/>
    </source>
</evidence>
<dbReference type="AlphaFoldDB" id="A0A6L3ASC5"/>
<reference evidence="3 4" key="1">
    <citation type="submission" date="2018-07" db="EMBL/GenBank/DDBJ databases">
        <title>Genome sequence of Roseomonas fauriae ATCC 49958.</title>
        <authorList>
            <person name="Sant'Anna F.H."/>
            <person name="Baldani J.I."/>
            <person name="Zilli J.E."/>
            <person name="Reis V.M."/>
            <person name="Hartmann A."/>
            <person name="Cruz L."/>
            <person name="de Souza E.M."/>
            <person name="de Oliveira Pedrosa F."/>
            <person name="Passaglia L.M.P."/>
        </authorList>
    </citation>
    <scope>NUCLEOTIDE SEQUENCE [LARGE SCALE GENOMIC DNA]</scope>
    <source>
        <strain evidence="3 4">ATCC 49958</strain>
    </source>
</reference>
<evidence type="ECO:0000313" key="4">
    <source>
        <dbReference type="Proteomes" id="UP000476837"/>
    </source>
</evidence>
<evidence type="ECO:0000259" key="2">
    <source>
        <dbReference type="Pfam" id="PF08484"/>
    </source>
</evidence>
<dbReference type="EMBL" id="QOKV01000037">
    <property type="protein sequence ID" value="KAA0677117.1"/>
    <property type="molecule type" value="Genomic_DNA"/>
</dbReference>
<dbReference type="PANTHER" id="PTHR43861">
    <property type="entry name" value="TRANS-ACONITATE 2-METHYLTRANSFERASE-RELATED"/>
    <property type="match status" value="1"/>
</dbReference>
<evidence type="ECO:0000313" key="3">
    <source>
        <dbReference type="EMBL" id="KAA0677117.1"/>
    </source>
</evidence>
<dbReference type="InterPro" id="IPR029063">
    <property type="entry name" value="SAM-dependent_MTases_sf"/>
</dbReference>
<feature type="domain" description="Methyltransferase putative zinc binding" evidence="1">
    <location>
        <begin position="7"/>
        <end position="68"/>
    </location>
</feature>
<feature type="domain" description="C-methyltransferase" evidence="2">
    <location>
        <begin position="248"/>
        <end position="406"/>
    </location>
</feature>
<dbReference type="Gene3D" id="3.40.50.720">
    <property type="entry name" value="NAD(P)-binding Rossmann-like Domain"/>
    <property type="match status" value="1"/>
</dbReference>
<dbReference type="PANTHER" id="PTHR43861:SF5">
    <property type="entry name" value="BLL5978 PROTEIN"/>
    <property type="match status" value="1"/>
</dbReference>
<dbReference type="InterPro" id="IPR038576">
    <property type="entry name" value="Methyltransf_Zn-bd_dom_put_sf"/>
</dbReference>
<keyword evidence="3" id="KW-0489">Methyltransferase</keyword>
<dbReference type="InterPro" id="IPR013691">
    <property type="entry name" value="MeTrfase_14"/>
</dbReference>
<gene>
    <name evidence="3" type="ORF">DS837_29865</name>
</gene>
<accession>A0A6L3ASC5</accession>
<dbReference type="Pfam" id="PF08421">
    <property type="entry name" value="Methyltransf_13"/>
    <property type="match status" value="1"/>
</dbReference>
<dbReference type="GO" id="GO:0032259">
    <property type="term" value="P:methylation"/>
    <property type="evidence" value="ECO:0007669"/>
    <property type="project" value="UniProtKB-KW"/>
</dbReference>
<dbReference type="InterPro" id="IPR013630">
    <property type="entry name" value="Methyltransf_Zn-bd_dom_put"/>
</dbReference>
<dbReference type="Gene3D" id="3.40.50.150">
    <property type="entry name" value="Vaccinia Virus protein VP39"/>
    <property type="match status" value="1"/>
</dbReference>
<comment type="caution">
    <text evidence="3">The sequence shown here is derived from an EMBL/GenBank/DDBJ whole genome shotgun (WGS) entry which is preliminary data.</text>
</comment>
<organism evidence="3 4">
    <name type="scientific">Azospirillum brasilense</name>
    <dbReference type="NCBI Taxonomy" id="192"/>
    <lineage>
        <taxon>Bacteria</taxon>
        <taxon>Pseudomonadati</taxon>
        <taxon>Pseudomonadota</taxon>
        <taxon>Alphaproteobacteria</taxon>
        <taxon>Rhodospirillales</taxon>
        <taxon>Azospirillaceae</taxon>
        <taxon>Azospirillum</taxon>
    </lineage>
</organism>
<dbReference type="Gene3D" id="6.20.50.110">
    <property type="entry name" value="Methyltransferase, zinc-binding domain"/>
    <property type="match status" value="1"/>
</dbReference>
<keyword evidence="3" id="KW-0808">Transferase</keyword>